<dbReference type="Proteomes" id="UP000183487">
    <property type="component" value="Unassembled WGS sequence"/>
</dbReference>
<accession>A0A1H1HTK8</accession>
<proteinExistence type="predicted"/>
<keyword evidence="1" id="KW-1133">Transmembrane helix</keyword>
<gene>
    <name evidence="2" type="ORF">SAMN05443245_4281</name>
</gene>
<keyword evidence="1" id="KW-0472">Membrane</keyword>
<feature type="transmembrane region" description="Helical" evidence="1">
    <location>
        <begin position="90"/>
        <end position="117"/>
    </location>
</feature>
<keyword evidence="1" id="KW-0812">Transmembrane</keyword>
<organism evidence="2 3">
    <name type="scientific">Paraburkholderia fungorum</name>
    <dbReference type="NCBI Taxonomy" id="134537"/>
    <lineage>
        <taxon>Bacteria</taxon>
        <taxon>Pseudomonadati</taxon>
        <taxon>Pseudomonadota</taxon>
        <taxon>Betaproteobacteria</taxon>
        <taxon>Burkholderiales</taxon>
        <taxon>Burkholderiaceae</taxon>
        <taxon>Paraburkholderia</taxon>
    </lineage>
</organism>
<evidence type="ECO:0000313" key="2">
    <source>
        <dbReference type="EMBL" id="SDR28750.1"/>
    </source>
</evidence>
<dbReference type="OrthoDB" id="7018445at2"/>
<sequence>MTPERFHQIVEAYGADPRRWPSHERAAAQAWAQRHREQADAVLADAAALDAFLAADKVDPPSVALQQRVIGSAPVRQPRQARQPATRRRLWWSGAAVAGVGLLGGVAGAFAVSFFVLTETVPPIHDAYESSYLTSSFGGTSADWSGE</sequence>
<dbReference type="RefSeq" id="WP_074768347.1">
    <property type="nucleotide sequence ID" value="NZ_FNKP01000002.1"/>
</dbReference>
<dbReference type="EMBL" id="FNKP01000002">
    <property type="protein sequence ID" value="SDR28750.1"/>
    <property type="molecule type" value="Genomic_DNA"/>
</dbReference>
<evidence type="ECO:0000313" key="3">
    <source>
        <dbReference type="Proteomes" id="UP000183487"/>
    </source>
</evidence>
<dbReference type="AlphaFoldDB" id="A0A1H1HTK8"/>
<name>A0A1H1HTK8_9BURK</name>
<keyword evidence="3" id="KW-1185">Reference proteome</keyword>
<evidence type="ECO:0000256" key="1">
    <source>
        <dbReference type="SAM" id="Phobius"/>
    </source>
</evidence>
<protein>
    <submittedName>
        <fullName evidence="2">Uncharacterized protein</fullName>
    </submittedName>
</protein>
<reference evidence="3" key="1">
    <citation type="submission" date="2016-10" db="EMBL/GenBank/DDBJ databases">
        <authorList>
            <person name="Varghese N."/>
        </authorList>
    </citation>
    <scope>NUCLEOTIDE SEQUENCE [LARGE SCALE GENOMIC DNA]</scope>
    <source>
        <strain evidence="3">GAS106B</strain>
    </source>
</reference>